<feature type="transmembrane region" description="Helical" evidence="8">
    <location>
        <begin position="72"/>
        <end position="95"/>
    </location>
</feature>
<evidence type="ECO:0000256" key="7">
    <source>
        <dbReference type="ARBA" id="ARBA00023136"/>
    </source>
</evidence>
<keyword evidence="7 8" id="KW-0472">Membrane</keyword>
<dbReference type="GO" id="GO:0005886">
    <property type="term" value="C:plasma membrane"/>
    <property type="evidence" value="ECO:0007669"/>
    <property type="project" value="UniProtKB-SubCell"/>
</dbReference>
<proteinExistence type="inferred from homology"/>
<dbReference type="Pfam" id="PF00528">
    <property type="entry name" value="BPD_transp_1"/>
    <property type="match status" value="1"/>
</dbReference>
<keyword evidence="6 8" id="KW-1133">Transmembrane helix</keyword>
<feature type="transmembrane region" description="Helical" evidence="8">
    <location>
        <begin position="107"/>
        <end position="127"/>
    </location>
</feature>
<feature type="transmembrane region" description="Helical" evidence="8">
    <location>
        <begin position="160"/>
        <end position="182"/>
    </location>
</feature>
<dbReference type="AlphaFoldDB" id="A0A6J6UD01"/>
<dbReference type="InterPro" id="IPR035906">
    <property type="entry name" value="MetI-like_sf"/>
</dbReference>
<keyword evidence="5 8" id="KW-0812">Transmembrane</keyword>
<evidence type="ECO:0000313" key="10">
    <source>
        <dbReference type="EMBL" id="CAB4756389.1"/>
    </source>
</evidence>
<organism evidence="10">
    <name type="scientific">freshwater metagenome</name>
    <dbReference type="NCBI Taxonomy" id="449393"/>
    <lineage>
        <taxon>unclassified sequences</taxon>
        <taxon>metagenomes</taxon>
        <taxon>ecological metagenomes</taxon>
    </lineage>
</organism>
<dbReference type="Gene3D" id="1.10.3720.10">
    <property type="entry name" value="MetI-like"/>
    <property type="match status" value="1"/>
</dbReference>
<dbReference type="PANTHER" id="PTHR42929:SF1">
    <property type="entry name" value="INNER MEMBRANE ABC TRANSPORTER PERMEASE PROTEIN YDCU-RELATED"/>
    <property type="match status" value="1"/>
</dbReference>
<evidence type="ECO:0000256" key="6">
    <source>
        <dbReference type="ARBA" id="ARBA00022989"/>
    </source>
</evidence>
<protein>
    <submittedName>
        <fullName evidence="10">Unannotated protein</fullName>
    </submittedName>
</protein>
<feature type="transmembrane region" description="Helical" evidence="8">
    <location>
        <begin position="20"/>
        <end position="44"/>
    </location>
</feature>
<evidence type="ECO:0000256" key="1">
    <source>
        <dbReference type="ARBA" id="ARBA00004651"/>
    </source>
</evidence>
<keyword evidence="4" id="KW-1003">Cell membrane</keyword>
<dbReference type="EMBL" id="CAEZYZ010000186">
    <property type="protein sequence ID" value="CAB4756389.1"/>
    <property type="molecule type" value="Genomic_DNA"/>
</dbReference>
<feature type="transmembrane region" description="Helical" evidence="8">
    <location>
        <begin position="259"/>
        <end position="281"/>
    </location>
</feature>
<evidence type="ECO:0000256" key="4">
    <source>
        <dbReference type="ARBA" id="ARBA00022475"/>
    </source>
</evidence>
<evidence type="ECO:0000256" key="2">
    <source>
        <dbReference type="ARBA" id="ARBA00007069"/>
    </source>
</evidence>
<dbReference type="SUPFAM" id="SSF161098">
    <property type="entry name" value="MetI-like"/>
    <property type="match status" value="1"/>
</dbReference>
<keyword evidence="3" id="KW-0813">Transport</keyword>
<dbReference type="PANTHER" id="PTHR42929">
    <property type="entry name" value="INNER MEMBRANE ABC TRANSPORTER PERMEASE PROTEIN YDCU-RELATED-RELATED"/>
    <property type="match status" value="1"/>
</dbReference>
<dbReference type="CDD" id="cd06261">
    <property type="entry name" value="TM_PBP2"/>
    <property type="match status" value="1"/>
</dbReference>
<feature type="domain" description="ABC transmembrane type-1" evidence="9">
    <location>
        <begin position="73"/>
        <end position="280"/>
    </location>
</feature>
<evidence type="ECO:0000259" key="9">
    <source>
        <dbReference type="PROSITE" id="PS50928"/>
    </source>
</evidence>
<reference evidence="10" key="1">
    <citation type="submission" date="2020-05" db="EMBL/GenBank/DDBJ databases">
        <authorList>
            <person name="Chiriac C."/>
            <person name="Salcher M."/>
            <person name="Ghai R."/>
            <person name="Kavagutti S V."/>
        </authorList>
    </citation>
    <scope>NUCLEOTIDE SEQUENCE</scope>
</reference>
<name>A0A6J6UD01_9ZZZZ</name>
<feature type="transmembrane region" description="Helical" evidence="8">
    <location>
        <begin position="215"/>
        <end position="239"/>
    </location>
</feature>
<sequence>MASVAVTHEGRASFGRRLSLVPLAAWAALLVLAPNVLMLVYSLWRTREGVLSRVFTFDNYIAVVTNDVTLAILGRTVAIAVGAALLATAVAYPMAWFVVRRLSKHRLLAVLLVVVPLWISYLVRVYAWKIILGDNGIINSTLIELGLRDEPLSFMLYSKFAVFLTLTYVSIPFAFVASYAALERVPASLLEASADAGASPARAFRTVVWPLSRQGAAIGFALALLLCIGDYLTPAMVGGLEGTMFGSLIVNQFGLTNNWPLGAAMSIVLLLLTGALLALVARFTRTEGTLD</sequence>
<dbReference type="InterPro" id="IPR000515">
    <property type="entry name" value="MetI-like"/>
</dbReference>
<comment type="subcellular location">
    <subcellularLocation>
        <location evidence="1">Cell membrane</location>
        <topology evidence="1">Multi-pass membrane protein</topology>
    </subcellularLocation>
</comment>
<evidence type="ECO:0000256" key="5">
    <source>
        <dbReference type="ARBA" id="ARBA00022692"/>
    </source>
</evidence>
<evidence type="ECO:0000256" key="3">
    <source>
        <dbReference type="ARBA" id="ARBA00022448"/>
    </source>
</evidence>
<dbReference type="GO" id="GO:0055085">
    <property type="term" value="P:transmembrane transport"/>
    <property type="evidence" value="ECO:0007669"/>
    <property type="project" value="InterPro"/>
</dbReference>
<dbReference type="PROSITE" id="PS50928">
    <property type="entry name" value="ABC_TM1"/>
    <property type="match status" value="1"/>
</dbReference>
<comment type="similarity">
    <text evidence="2">Belongs to the binding-protein-dependent transport system permease family. CysTW subfamily.</text>
</comment>
<gene>
    <name evidence="10" type="ORF">UFOPK2810_01100</name>
</gene>
<accession>A0A6J6UD01</accession>
<evidence type="ECO:0000256" key="8">
    <source>
        <dbReference type="SAM" id="Phobius"/>
    </source>
</evidence>